<dbReference type="AlphaFoldDB" id="A0A2Y9C490"/>
<dbReference type="OrthoDB" id="3253436at2"/>
<dbReference type="RefSeq" id="WP_110851463.1">
    <property type="nucleotide sequence ID" value="NZ_QKLZ01000002.1"/>
</dbReference>
<gene>
    <name evidence="1" type="ORF">SAMN05216184_102123</name>
</gene>
<reference evidence="1 2" key="1">
    <citation type="submission" date="2016-10" db="EMBL/GenBank/DDBJ databases">
        <authorList>
            <person name="Cai Z."/>
        </authorList>
    </citation>
    <scope>NUCLEOTIDE SEQUENCE [LARGE SCALE GENOMIC DNA]</scope>
    <source>
        <strain evidence="1 2">CGMCC 1.10826</strain>
    </source>
</reference>
<proteinExistence type="predicted"/>
<protein>
    <recommendedName>
        <fullName evidence="3">Pyrimidine dimer DNA glycosylase /DNA-(Apurinic or apyrimidinic site) lyase</fullName>
    </recommendedName>
</protein>
<dbReference type="Proteomes" id="UP000250222">
    <property type="component" value="Unassembled WGS sequence"/>
</dbReference>
<name>A0A2Y9C490_9MICO</name>
<dbReference type="EMBL" id="UETB01000002">
    <property type="protein sequence ID" value="SSA39203.1"/>
    <property type="molecule type" value="Genomic_DNA"/>
</dbReference>
<evidence type="ECO:0000313" key="2">
    <source>
        <dbReference type="Proteomes" id="UP000250222"/>
    </source>
</evidence>
<organism evidence="1 2">
    <name type="scientific">Georgenia satyanarayanai</name>
    <dbReference type="NCBI Taxonomy" id="860221"/>
    <lineage>
        <taxon>Bacteria</taxon>
        <taxon>Bacillati</taxon>
        <taxon>Actinomycetota</taxon>
        <taxon>Actinomycetes</taxon>
        <taxon>Micrococcales</taxon>
        <taxon>Bogoriellaceae</taxon>
        <taxon>Georgenia</taxon>
    </lineage>
</organism>
<keyword evidence="2" id="KW-1185">Reference proteome</keyword>
<sequence length="145" mass="16287">MRVWSVHPRYLDRQGLVACWRETLLAQAVLAGRTKGYLNHSQLVRFRATADPVASVCAYLGVLAVEADERGYRFDRSRIDRPVALDAVVPLPVTEGQVAYEWAHLLAKLAERSPDRYALVRDVTDVAVHPLFVPVPGPVEPWEKT</sequence>
<evidence type="ECO:0008006" key="3">
    <source>
        <dbReference type="Google" id="ProtNLM"/>
    </source>
</evidence>
<dbReference type="Pfam" id="PF03013">
    <property type="entry name" value="Pyr_excise"/>
    <property type="match status" value="1"/>
</dbReference>
<dbReference type="InterPro" id="IPR004260">
    <property type="entry name" value="Pyr-dimer_DNA_glycosylase"/>
</dbReference>
<evidence type="ECO:0000313" key="1">
    <source>
        <dbReference type="EMBL" id="SSA39203.1"/>
    </source>
</evidence>
<accession>A0A2Y9C490</accession>